<dbReference type="Gene3D" id="3.90.820.10">
    <property type="entry name" value="Structural Genomics, Unknown Function 30-nov-00 1gh9 Mol_id"/>
    <property type="match status" value="1"/>
</dbReference>
<evidence type="ECO:0000313" key="2">
    <source>
        <dbReference type="EMBL" id="GHE29367.1"/>
    </source>
</evidence>
<gene>
    <name evidence="2" type="ORF">GCM10017771_45060</name>
</gene>
<proteinExistence type="predicted"/>
<accession>A0A918YXZ8</accession>
<reference evidence="2" key="1">
    <citation type="journal article" date="2014" name="Int. J. Syst. Evol. Microbiol.">
        <title>Complete genome sequence of Corynebacterium casei LMG S-19264T (=DSM 44701T), isolated from a smear-ripened cheese.</title>
        <authorList>
            <consortium name="US DOE Joint Genome Institute (JGI-PGF)"/>
            <person name="Walter F."/>
            <person name="Albersmeier A."/>
            <person name="Kalinowski J."/>
            <person name="Ruckert C."/>
        </authorList>
    </citation>
    <scope>NUCLEOTIDE SEQUENCE</scope>
    <source>
        <strain evidence="2">CGMCC 4.7403</strain>
    </source>
</reference>
<dbReference type="SMART" id="SM00923">
    <property type="entry name" value="MbtH"/>
    <property type="match status" value="1"/>
</dbReference>
<dbReference type="SUPFAM" id="SSF160582">
    <property type="entry name" value="MbtH-like"/>
    <property type="match status" value="1"/>
</dbReference>
<feature type="domain" description="MbtH-like" evidence="1">
    <location>
        <begin position="4"/>
        <end position="54"/>
    </location>
</feature>
<evidence type="ECO:0000313" key="3">
    <source>
        <dbReference type="Proteomes" id="UP000603227"/>
    </source>
</evidence>
<dbReference type="InterPro" id="IPR005153">
    <property type="entry name" value="MbtH-like_dom"/>
</dbReference>
<dbReference type="GO" id="GO:0005829">
    <property type="term" value="C:cytosol"/>
    <property type="evidence" value="ECO:0007669"/>
    <property type="project" value="TreeGrafter"/>
</dbReference>
<name>A0A918YXZ8_9ACTN</name>
<dbReference type="Pfam" id="PF03621">
    <property type="entry name" value="MbtH"/>
    <property type="match status" value="1"/>
</dbReference>
<dbReference type="EMBL" id="BNAT01000015">
    <property type="protein sequence ID" value="GHE29367.1"/>
    <property type="molecule type" value="Genomic_DNA"/>
</dbReference>
<dbReference type="PANTHER" id="PTHR38444:SF1">
    <property type="entry name" value="ENTEROBACTIN BIOSYNTHESIS PROTEIN YBDZ"/>
    <property type="match status" value="1"/>
</dbReference>
<keyword evidence="3" id="KW-1185">Reference proteome</keyword>
<dbReference type="Proteomes" id="UP000603227">
    <property type="component" value="Unassembled WGS sequence"/>
</dbReference>
<reference evidence="2" key="2">
    <citation type="submission" date="2020-09" db="EMBL/GenBank/DDBJ databases">
        <authorList>
            <person name="Sun Q."/>
            <person name="Zhou Y."/>
        </authorList>
    </citation>
    <scope>NUCLEOTIDE SEQUENCE</scope>
    <source>
        <strain evidence="2">CGMCC 4.7403</strain>
    </source>
</reference>
<sequence length="70" mass="7809">MTGNPFDEDSGDWQVVLNNQGRYALWRACLRLPAGWRIVFSATDRETALDHIELCSTGRGAARQQAGTAW</sequence>
<dbReference type="AlphaFoldDB" id="A0A918YXZ8"/>
<dbReference type="GO" id="GO:0019290">
    <property type="term" value="P:siderophore biosynthetic process"/>
    <property type="evidence" value="ECO:0007669"/>
    <property type="project" value="TreeGrafter"/>
</dbReference>
<dbReference type="PANTHER" id="PTHR38444">
    <property type="entry name" value="ENTEROBACTIN BIOSYNTHESIS PROTEIN YBDZ"/>
    <property type="match status" value="1"/>
</dbReference>
<comment type="caution">
    <text evidence="2">The sequence shown here is derived from an EMBL/GenBank/DDBJ whole genome shotgun (WGS) entry which is preliminary data.</text>
</comment>
<dbReference type="InterPro" id="IPR037407">
    <property type="entry name" value="MLP_fam"/>
</dbReference>
<dbReference type="InterPro" id="IPR038020">
    <property type="entry name" value="MbtH-like_sf"/>
</dbReference>
<dbReference type="RefSeq" id="WP_189784282.1">
    <property type="nucleotide sequence ID" value="NZ_BNAT01000015.1"/>
</dbReference>
<protein>
    <recommendedName>
        <fullName evidence="1">MbtH-like domain-containing protein</fullName>
    </recommendedName>
</protein>
<evidence type="ECO:0000259" key="1">
    <source>
        <dbReference type="SMART" id="SM00923"/>
    </source>
</evidence>
<organism evidence="2 3">
    <name type="scientific">Streptomyces capitiformicae</name>
    <dbReference type="NCBI Taxonomy" id="2014920"/>
    <lineage>
        <taxon>Bacteria</taxon>
        <taxon>Bacillati</taxon>
        <taxon>Actinomycetota</taxon>
        <taxon>Actinomycetes</taxon>
        <taxon>Kitasatosporales</taxon>
        <taxon>Streptomycetaceae</taxon>
        <taxon>Streptomyces</taxon>
    </lineage>
</organism>